<dbReference type="InterPro" id="IPR008979">
    <property type="entry name" value="Galactose-bd-like_sf"/>
</dbReference>
<name>A0ABQ4MEV0_9BACL</name>
<gene>
    <name evidence="2" type="ORF">J42TS3_35490</name>
</gene>
<feature type="domain" description="F5/8 type C" evidence="1">
    <location>
        <begin position="120"/>
        <end position="222"/>
    </location>
</feature>
<proteinExistence type="predicted"/>
<evidence type="ECO:0000313" key="2">
    <source>
        <dbReference type="EMBL" id="GIP54514.1"/>
    </source>
</evidence>
<organism evidence="2 3">
    <name type="scientific">Paenibacillus vini</name>
    <dbReference type="NCBI Taxonomy" id="1476024"/>
    <lineage>
        <taxon>Bacteria</taxon>
        <taxon>Bacillati</taxon>
        <taxon>Bacillota</taxon>
        <taxon>Bacilli</taxon>
        <taxon>Bacillales</taxon>
        <taxon>Paenibacillaceae</taxon>
        <taxon>Paenibacillus</taxon>
    </lineage>
</organism>
<dbReference type="Gene3D" id="2.60.120.260">
    <property type="entry name" value="Galactose-binding domain-like"/>
    <property type="match status" value="1"/>
</dbReference>
<dbReference type="SUPFAM" id="SSF49785">
    <property type="entry name" value="Galactose-binding domain-like"/>
    <property type="match status" value="1"/>
</dbReference>
<dbReference type="Pfam" id="PF00754">
    <property type="entry name" value="F5_F8_type_C"/>
    <property type="match status" value="1"/>
</dbReference>
<reference evidence="2 3" key="1">
    <citation type="submission" date="2021-03" db="EMBL/GenBank/DDBJ databases">
        <title>Antimicrobial resistance genes in bacteria isolated from Japanese honey, and their potential for conferring macrolide and lincosamide resistance in the American foulbrood pathogen Paenibacillus larvae.</title>
        <authorList>
            <person name="Okamoto M."/>
            <person name="Kumagai M."/>
            <person name="Kanamori H."/>
            <person name="Takamatsu D."/>
        </authorList>
    </citation>
    <scope>NUCLEOTIDE SEQUENCE [LARGE SCALE GENOMIC DNA]</scope>
    <source>
        <strain evidence="2 3">J42TS3</strain>
    </source>
</reference>
<keyword evidence="3" id="KW-1185">Reference proteome</keyword>
<accession>A0ABQ4MEV0</accession>
<protein>
    <recommendedName>
        <fullName evidence="1">F5/8 type C domain-containing protein</fullName>
    </recommendedName>
</protein>
<dbReference type="RefSeq" id="WP_213655790.1">
    <property type="nucleotide sequence ID" value="NZ_BOSL01000012.1"/>
</dbReference>
<dbReference type="Proteomes" id="UP000679992">
    <property type="component" value="Unassembled WGS sequence"/>
</dbReference>
<evidence type="ECO:0000313" key="3">
    <source>
        <dbReference type="Proteomes" id="UP000679992"/>
    </source>
</evidence>
<dbReference type="EMBL" id="BOSL01000012">
    <property type="protein sequence ID" value="GIP54514.1"/>
    <property type="molecule type" value="Genomic_DNA"/>
</dbReference>
<evidence type="ECO:0000259" key="1">
    <source>
        <dbReference type="Pfam" id="PF00754"/>
    </source>
</evidence>
<sequence>MPKLPTGLKTFEPSDTVRRIAQNENIEATDALFHGTNGHHHTGKAGDAPQIRSEGIAGGAVTTDKIAAVAVTGDKVARYTLCRRHLKSGRISGNIAKYKQVTVTAGQLSGLPTVPYFQSGLNDNFWALYSAYNPFPQSMTVALGAEYADMEGVSFEKGWNSDPKGFYVDVSSDNVNWRRAYSYTRSGSEEFPRYHPFDQAMNGSYVRLTVTAPNDQTGNAIIAGFGVYSRASQESSPDFRLEKGLLQYHDGSGWKGVGIKSVQRGATSISYFYPNGNGTLIRDVAITAVNPQKTFVNITTSGLSHWSQGSPLMDGSVCARLVGNNVVRFNFMEGFYEAYAEISWEVIEFA</sequence>
<dbReference type="InterPro" id="IPR000421">
    <property type="entry name" value="FA58C"/>
</dbReference>
<comment type="caution">
    <text evidence="2">The sequence shown here is derived from an EMBL/GenBank/DDBJ whole genome shotgun (WGS) entry which is preliminary data.</text>
</comment>